<dbReference type="Pfam" id="PF00535">
    <property type="entry name" value="Glycos_transf_2"/>
    <property type="match status" value="1"/>
</dbReference>
<evidence type="ECO:0000256" key="2">
    <source>
        <dbReference type="ARBA" id="ARBA00022676"/>
    </source>
</evidence>
<evidence type="ECO:0000256" key="3">
    <source>
        <dbReference type="ARBA" id="ARBA00022679"/>
    </source>
</evidence>
<evidence type="ECO:0000313" key="9">
    <source>
        <dbReference type="EMBL" id="SKB74228.1"/>
    </source>
</evidence>
<dbReference type="EMBL" id="FUYM01000005">
    <property type="protein sequence ID" value="SKB74228.1"/>
    <property type="molecule type" value="Genomic_DNA"/>
</dbReference>
<dbReference type="GO" id="GO:0016757">
    <property type="term" value="F:glycosyltransferase activity"/>
    <property type="evidence" value="ECO:0007669"/>
    <property type="project" value="UniProtKB-KW"/>
</dbReference>
<gene>
    <name evidence="9" type="ORF">SAMN06295920_105389</name>
</gene>
<evidence type="ECO:0000256" key="6">
    <source>
        <dbReference type="ARBA" id="ARBA00023136"/>
    </source>
</evidence>
<dbReference type="PANTHER" id="PTHR48090:SF1">
    <property type="entry name" value="PROPHAGE BACTOPRENOL GLUCOSYL TRANSFERASE HOMOLOG"/>
    <property type="match status" value="1"/>
</dbReference>
<feature type="transmembrane region" description="Helical" evidence="7">
    <location>
        <begin position="274"/>
        <end position="299"/>
    </location>
</feature>
<dbReference type="CDD" id="cd04187">
    <property type="entry name" value="DPM1_like_bac"/>
    <property type="match status" value="1"/>
</dbReference>
<proteinExistence type="predicted"/>
<protein>
    <submittedName>
        <fullName evidence="9">Glycosyltransferase involved in cell wall bisynthesis</fullName>
    </submittedName>
</protein>
<sequence length="341" mass="37814">MSETLPVPLLSVIVPVKDEEDAIVPFVTRMTRVLDALRDPQGAPIGWEILFIDDGSTDRTMAAILVAHDADRRVGALSLSRNFGKEAALSAGLDHARGAVVVPIDVDMQDPPEVIGAMIDKWRDGYEVVYGVRRNRLTDSLPKRLTADLYYRAHNWLSMDKIPEHAGDFRLLDRKVVEVIKRMPERNRFMKGLFAWSGFRQTAVEYDRAERAVGTTKFNYWKLWQLAIDGITSASTAPLRVWSYVGAVIAVVALVYAVYIGVRTLIYGADVAGYPSLMVATLFLGGVQLLSLGILGEYVGRILVETKKRPIYIVRQRIGCTDPTLEKAGIGRPDPAAKDAD</sequence>
<feature type="transmembrane region" description="Helical" evidence="7">
    <location>
        <begin position="241"/>
        <end position="262"/>
    </location>
</feature>
<dbReference type="InterPro" id="IPR029044">
    <property type="entry name" value="Nucleotide-diphossugar_trans"/>
</dbReference>
<keyword evidence="6 7" id="KW-0472">Membrane</keyword>
<dbReference type="Proteomes" id="UP000189818">
    <property type="component" value="Unassembled WGS sequence"/>
</dbReference>
<reference evidence="10" key="1">
    <citation type="submission" date="2017-02" db="EMBL/GenBank/DDBJ databases">
        <authorList>
            <person name="Varghese N."/>
            <person name="Submissions S."/>
        </authorList>
    </citation>
    <scope>NUCLEOTIDE SEQUENCE [LARGE SCALE GENOMIC DNA]</scope>
    <source>
        <strain evidence="10">UM2</strain>
    </source>
</reference>
<dbReference type="Gene3D" id="3.90.550.10">
    <property type="entry name" value="Spore Coat Polysaccharide Biosynthesis Protein SpsA, Chain A"/>
    <property type="match status" value="1"/>
</dbReference>
<name>A0A1T5DRB5_9SPHN</name>
<dbReference type="PANTHER" id="PTHR48090">
    <property type="entry name" value="UNDECAPRENYL-PHOSPHATE 4-DEOXY-4-FORMAMIDO-L-ARABINOSE TRANSFERASE-RELATED"/>
    <property type="match status" value="1"/>
</dbReference>
<comment type="subcellular location">
    <subcellularLocation>
        <location evidence="1">Membrane</location>
        <topology evidence="1">Multi-pass membrane protein</topology>
    </subcellularLocation>
</comment>
<keyword evidence="2" id="KW-0328">Glycosyltransferase</keyword>
<organism evidence="9 10">
    <name type="scientific">Rhizorhabdus histidinilytica</name>
    <dbReference type="NCBI Taxonomy" id="439228"/>
    <lineage>
        <taxon>Bacteria</taxon>
        <taxon>Pseudomonadati</taxon>
        <taxon>Pseudomonadota</taxon>
        <taxon>Alphaproteobacteria</taxon>
        <taxon>Sphingomonadales</taxon>
        <taxon>Sphingomonadaceae</taxon>
        <taxon>Rhizorhabdus</taxon>
    </lineage>
</organism>
<keyword evidence="3 9" id="KW-0808">Transferase</keyword>
<keyword evidence="10" id="KW-1185">Reference proteome</keyword>
<evidence type="ECO:0000256" key="4">
    <source>
        <dbReference type="ARBA" id="ARBA00022692"/>
    </source>
</evidence>
<evidence type="ECO:0000256" key="7">
    <source>
        <dbReference type="SAM" id="Phobius"/>
    </source>
</evidence>
<evidence type="ECO:0000256" key="5">
    <source>
        <dbReference type="ARBA" id="ARBA00022989"/>
    </source>
</evidence>
<dbReference type="OrthoDB" id="9807795at2"/>
<feature type="domain" description="Glycosyltransferase 2-like" evidence="8">
    <location>
        <begin position="11"/>
        <end position="178"/>
    </location>
</feature>
<dbReference type="InterPro" id="IPR050256">
    <property type="entry name" value="Glycosyltransferase_2"/>
</dbReference>
<keyword evidence="5 7" id="KW-1133">Transmembrane helix</keyword>
<dbReference type="AlphaFoldDB" id="A0A1T5DRB5"/>
<dbReference type="SUPFAM" id="SSF53448">
    <property type="entry name" value="Nucleotide-diphospho-sugar transferases"/>
    <property type="match status" value="1"/>
</dbReference>
<dbReference type="RefSeq" id="WP_079648740.1">
    <property type="nucleotide sequence ID" value="NZ_FUYM01000005.1"/>
</dbReference>
<evidence type="ECO:0000256" key="1">
    <source>
        <dbReference type="ARBA" id="ARBA00004141"/>
    </source>
</evidence>
<keyword evidence="4 7" id="KW-0812">Transmembrane</keyword>
<accession>A0A1T5DRB5</accession>
<dbReference type="STRING" id="439228.SAMN06295920_105389"/>
<dbReference type="GO" id="GO:0005886">
    <property type="term" value="C:plasma membrane"/>
    <property type="evidence" value="ECO:0007669"/>
    <property type="project" value="TreeGrafter"/>
</dbReference>
<evidence type="ECO:0000313" key="10">
    <source>
        <dbReference type="Proteomes" id="UP000189818"/>
    </source>
</evidence>
<evidence type="ECO:0000259" key="8">
    <source>
        <dbReference type="Pfam" id="PF00535"/>
    </source>
</evidence>
<dbReference type="InterPro" id="IPR001173">
    <property type="entry name" value="Glyco_trans_2-like"/>
</dbReference>